<evidence type="ECO:0000256" key="3">
    <source>
        <dbReference type="ARBA" id="ARBA00022771"/>
    </source>
</evidence>
<evidence type="ECO:0000313" key="9">
    <source>
        <dbReference type="EMBL" id="KAK4470236.1"/>
    </source>
</evidence>
<proteinExistence type="predicted"/>
<dbReference type="InterPro" id="IPR017907">
    <property type="entry name" value="Znf_RING_CS"/>
</dbReference>
<comment type="caution">
    <text evidence="9">The sequence shown here is derived from an EMBL/GenBank/DDBJ whole genome shotgun (WGS) entry which is preliminary data.</text>
</comment>
<dbReference type="GO" id="GO:1990841">
    <property type="term" value="F:promoter-specific chromatin binding"/>
    <property type="evidence" value="ECO:0007669"/>
    <property type="project" value="TreeGrafter"/>
</dbReference>
<keyword evidence="10" id="KW-1185">Reference proteome</keyword>
<gene>
    <name evidence="9" type="ORF">MN116_005810</name>
</gene>
<evidence type="ECO:0000256" key="2">
    <source>
        <dbReference type="ARBA" id="ARBA00022723"/>
    </source>
</evidence>
<protein>
    <recommendedName>
        <fullName evidence="8">RING-type domain-containing protein</fullName>
    </recommendedName>
</protein>
<evidence type="ECO:0000256" key="5">
    <source>
        <dbReference type="ARBA" id="ARBA00023242"/>
    </source>
</evidence>
<dbReference type="Gene3D" id="3.10.20.90">
    <property type="entry name" value="Phosphatidylinositol 3-kinase Catalytic Subunit, Chain A, domain 1"/>
    <property type="match status" value="1"/>
</dbReference>
<dbReference type="EMBL" id="JALJAT010000004">
    <property type="protein sequence ID" value="KAK4470236.1"/>
    <property type="molecule type" value="Genomic_DNA"/>
</dbReference>
<dbReference type="Proteomes" id="UP001292079">
    <property type="component" value="Unassembled WGS sequence"/>
</dbReference>
<dbReference type="Pfam" id="PF16207">
    <property type="entry name" value="RAWUL"/>
    <property type="match status" value="1"/>
</dbReference>
<dbReference type="PANTHER" id="PTHR10825">
    <property type="entry name" value="RING FINGER DOMAIN-CONTAINING, POLYCOMB GROUP COMPONENT"/>
    <property type="match status" value="1"/>
</dbReference>
<dbReference type="PROSITE" id="PS50089">
    <property type="entry name" value="ZF_RING_2"/>
    <property type="match status" value="1"/>
</dbReference>
<dbReference type="InterPro" id="IPR001841">
    <property type="entry name" value="Znf_RING"/>
</dbReference>
<evidence type="ECO:0000259" key="8">
    <source>
        <dbReference type="PROSITE" id="PS50089"/>
    </source>
</evidence>
<evidence type="ECO:0000256" key="4">
    <source>
        <dbReference type="ARBA" id="ARBA00022833"/>
    </source>
</evidence>
<dbReference type="InterPro" id="IPR032443">
    <property type="entry name" value="RAWUL"/>
</dbReference>
<dbReference type="FunFam" id="3.30.40.10:FF:000033">
    <property type="entry name" value="Polycomb group RING finger protein 3"/>
    <property type="match status" value="1"/>
</dbReference>
<reference evidence="9" key="2">
    <citation type="journal article" date="2023" name="Infect Dis Poverty">
        <title>Chromosome-scale genome of the human blood fluke Schistosoma mekongi and its implications for public health.</title>
        <authorList>
            <person name="Zhou M."/>
            <person name="Xu L."/>
            <person name="Xu D."/>
            <person name="Chen W."/>
            <person name="Khan J."/>
            <person name="Hu Y."/>
            <person name="Huang H."/>
            <person name="Wei H."/>
            <person name="Zhang Y."/>
            <person name="Chusongsang P."/>
            <person name="Tanasarnprasert K."/>
            <person name="Hu X."/>
            <person name="Limpanont Y."/>
            <person name="Lv Z."/>
        </authorList>
    </citation>
    <scope>NUCLEOTIDE SEQUENCE</scope>
    <source>
        <strain evidence="9">LV_2022a</strain>
    </source>
</reference>
<keyword evidence="4" id="KW-0862">Zinc</keyword>
<keyword evidence="3 6" id="KW-0863">Zinc-finger</keyword>
<evidence type="ECO:0000256" key="7">
    <source>
        <dbReference type="SAM" id="MobiDB-lite"/>
    </source>
</evidence>
<dbReference type="GO" id="GO:0008270">
    <property type="term" value="F:zinc ion binding"/>
    <property type="evidence" value="ECO:0007669"/>
    <property type="project" value="UniProtKB-KW"/>
</dbReference>
<sequence length="354" mass="40341">MHRVSDVPVTFFNPYLTCNLCQGYLIDATTIVECLHSFCRSCILTYLKLNTTCPVCETLLHKTKPHCAIRPDRALQAIVYKLIPNLFEKEMLCRRKFYEAHPSYHSRSLSPEKRGDITLNTYVLQEEDRLSVELRYWNQNEYKFDDCSSKTSSQIDSINTMVAVFPPTFLLCPPELTVGHIEKLIRMKFNLKPSEHDVSVFFSVDDLFNSDHTLSDLACLYAWRRQQPFKLYFTIKETSKPTLSTVIESQPPSTASSQTHNVMEKFERCPQGNNNTFCSVKSKLKNLPTSSLRKRHVNNSDDELEITPVEVPTSNSQVSTKSSCKIPLPTQFIKSISLSSSILNTPNSVCSSLA</sequence>
<dbReference type="CDD" id="cd17082">
    <property type="entry name" value="RAWUL_PCGF2_like"/>
    <property type="match status" value="1"/>
</dbReference>
<dbReference type="Pfam" id="PF13923">
    <property type="entry name" value="zf-C3HC4_2"/>
    <property type="match status" value="1"/>
</dbReference>
<dbReference type="GO" id="GO:0035102">
    <property type="term" value="C:PRC1 complex"/>
    <property type="evidence" value="ECO:0007669"/>
    <property type="project" value="TreeGrafter"/>
</dbReference>
<reference evidence="9" key="1">
    <citation type="submission" date="2022-04" db="EMBL/GenBank/DDBJ databases">
        <authorList>
            <person name="Xu L."/>
            <person name="Lv Z."/>
        </authorList>
    </citation>
    <scope>NUCLEOTIDE SEQUENCE</scope>
    <source>
        <strain evidence="9">LV_2022a</strain>
    </source>
</reference>
<dbReference type="SMART" id="SM00184">
    <property type="entry name" value="RING"/>
    <property type="match status" value="1"/>
</dbReference>
<keyword evidence="5" id="KW-0539">Nucleus</keyword>
<dbReference type="InterPro" id="IPR013083">
    <property type="entry name" value="Znf_RING/FYVE/PHD"/>
</dbReference>
<feature type="compositionally biased region" description="Polar residues" evidence="7">
    <location>
        <begin position="312"/>
        <end position="322"/>
    </location>
</feature>
<dbReference type="Gene3D" id="3.30.40.10">
    <property type="entry name" value="Zinc/RING finger domain, C3HC4 (zinc finger)"/>
    <property type="match status" value="1"/>
</dbReference>
<feature type="domain" description="RING-type" evidence="8">
    <location>
        <begin position="18"/>
        <end position="57"/>
    </location>
</feature>
<dbReference type="AlphaFoldDB" id="A0AAE1ZA02"/>
<keyword evidence="2" id="KW-0479">Metal-binding</keyword>
<feature type="region of interest" description="Disordered" evidence="7">
    <location>
        <begin position="294"/>
        <end position="322"/>
    </location>
</feature>
<accession>A0AAE1ZA02</accession>
<evidence type="ECO:0000313" key="10">
    <source>
        <dbReference type="Proteomes" id="UP001292079"/>
    </source>
</evidence>
<name>A0AAE1ZA02_SCHME</name>
<comment type="subcellular location">
    <subcellularLocation>
        <location evidence="1">Nucleus</location>
    </subcellularLocation>
</comment>
<dbReference type="PANTHER" id="PTHR10825:SF29">
    <property type="entry name" value="POLYCOMB GROUP RING FINGER PROTEIN 1"/>
    <property type="match status" value="1"/>
</dbReference>
<dbReference type="GO" id="GO:0000122">
    <property type="term" value="P:negative regulation of transcription by RNA polymerase II"/>
    <property type="evidence" value="ECO:0007669"/>
    <property type="project" value="TreeGrafter"/>
</dbReference>
<evidence type="ECO:0000256" key="1">
    <source>
        <dbReference type="ARBA" id="ARBA00004123"/>
    </source>
</evidence>
<dbReference type="PROSITE" id="PS00518">
    <property type="entry name" value="ZF_RING_1"/>
    <property type="match status" value="1"/>
</dbReference>
<organism evidence="9 10">
    <name type="scientific">Schistosoma mekongi</name>
    <name type="common">Parasitic worm</name>
    <dbReference type="NCBI Taxonomy" id="38744"/>
    <lineage>
        <taxon>Eukaryota</taxon>
        <taxon>Metazoa</taxon>
        <taxon>Spiralia</taxon>
        <taxon>Lophotrochozoa</taxon>
        <taxon>Platyhelminthes</taxon>
        <taxon>Trematoda</taxon>
        <taxon>Digenea</taxon>
        <taxon>Strigeidida</taxon>
        <taxon>Schistosomatoidea</taxon>
        <taxon>Schistosomatidae</taxon>
        <taxon>Schistosoma</taxon>
    </lineage>
</organism>
<evidence type="ECO:0000256" key="6">
    <source>
        <dbReference type="PROSITE-ProRule" id="PRU00175"/>
    </source>
</evidence>
<dbReference type="SUPFAM" id="SSF57850">
    <property type="entry name" value="RING/U-box"/>
    <property type="match status" value="1"/>
</dbReference>